<evidence type="ECO:0000256" key="7">
    <source>
        <dbReference type="ARBA" id="ARBA00026073"/>
    </source>
</evidence>
<keyword evidence="5" id="KW-0235">DNA replication</keyword>
<dbReference type="RefSeq" id="WP_158356130.1">
    <property type="nucleotide sequence ID" value="NZ_CP034870.1"/>
</dbReference>
<comment type="subunit">
    <text evidence="7">DNA polymerase III contains a core (composed of alpha, epsilon and theta chains) that associates with a tau subunit. This core dimerizes to form the POLIII' complex. PolIII' associates with the gamma complex (composed of gamma, delta, delta', psi and chi chains) and with the beta chain to form the complete DNA polymerase III complex.</text>
</comment>
<dbReference type="GO" id="GO:0009360">
    <property type="term" value="C:DNA polymerase III complex"/>
    <property type="evidence" value="ECO:0007669"/>
    <property type="project" value="UniProtKB-UniRule"/>
</dbReference>
<accession>A0A4D6Y0T6</accession>
<evidence type="ECO:0000256" key="5">
    <source>
        <dbReference type="ARBA" id="ARBA00022705"/>
    </source>
</evidence>
<dbReference type="Pfam" id="PF06144">
    <property type="entry name" value="DNA_pol3_delta"/>
    <property type="match status" value="1"/>
</dbReference>
<reference evidence="13 14" key="1">
    <citation type="submission" date="2018-12" db="EMBL/GenBank/DDBJ databases">
        <authorList>
            <person name="Chong R.A."/>
        </authorList>
    </citation>
    <scope>NUCLEOTIDE SEQUENCE [LARGE SCALE GENOMIC DNA]</scope>
    <source>
        <strain evidence="13 14">Lps</strain>
    </source>
</reference>
<dbReference type="InterPro" id="IPR032780">
    <property type="entry name" value="DNA_pol3_delt_C"/>
</dbReference>
<dbReference type="Gene3D" id="1.10.8.60">
    <property type="match status" value="1"/>
</dbReference>
<dbReference type="EC" id="2.7.7.7" evidence="1 10"/>
<sequence length="331" mass="39954">MNIIQTYEIKKNLIKKLHFCYIFLGEDLFLLENNQRLILNFASNKGFTEIIKIDIEKYQDWEKVFDFCKKRNLFFIKITLIINFIIKTLNKTLVKNINEINKLFCLDILIIIKFNHLSFLVEKNNSFNTLKNHSEIISCFTPYNLKFINWIKYEIYEKNIKLEEKAFSLLCKYYEGNTFFIHKTLDLLLIKWPNTTITVPKIKKIILNFFNFLPCHWINAILQNHQKKAIYILNIFHKKQCNPLILIRSLQKDLFIIIYAQREKKNNINIFLKENNVWNTRFNIFKKAIKRINYAKCLKAINILLKIEINIKKQYNNSIWIQLYELTLTLC</sequence>
<dbReference type="EMBL" id="CP034870">
    <property type="protein sequence ID" value="QCI22289.1"/>
    <property type="molecule type" value="Genomic_DNA"/>
</dbReference>
<keyword evidence="6" id="KW-0239">DNA-directed DNA polymerase</keyword>
<protein>
    <recommendedName>
        <fullName evidence="2 10">DNA polymerase III subunit delta</fullName>
        <ecNumber evidence="1 10">2.7.7.7</ecNumber>
    </recommendedName>
</protein>
<evidence type="ECO:0000256" key="6">
    <source>
        <dbReference type="ARBA" id="ARBA00022932"/>
    </source>
</evidence>
<keyword evidence="3 13" id="KW-0808">Transferase</keyword>
<dbReference type="Proteomes" id="UP000298564">
    <property type="component" value="Chromosome"/>
</dbReference>
<dbReference type="NCBIfam" id="TIGR01128">
    <property type="entry name" value="holA"/>
    <property type="match status" value="1"/>
</dbReference>
<dbReference type="PANTHER" id="PTHR34388:SF1">
    <property type="entry name" value="DNA POLYMERASE III SUBUNIT DELTA"/>
    <property type="match status" value="1"/>
</dbReference>
<evidence type="ECO:0000256" key="3">
    <source>
        <dbReference type="ARBA" id="ARBA00022679"/>
    </source>
</evidence>
<dbReference type="InterPro" id="IPR008921">
    <property type="entry name" value="DNA_pol3_clamp-load_cplx_C"/>
</dbReference>
<feature type="domain" description="DNA polymerase III delta N-terminal" evidence="11">
    <location>
        <begin position="21"/>
        <end position="140"/>
    </location>
</feature>
<dbReference type="InterPro" id="IPR005790">
    <property type="entry name" value="DNA_polIII_delta"/>
</dbReference>
<evidence type="ECO:0000256" key="10">
    <source>
        <dbReference type="NCBIfam" id="TIGR01128"/>
    </source>
</evidence>
<evidence type="ECO:0000256" key="4">
    <source>
        <dbReference type="ARBA" id="ARBA00022695"/>
    </source>
</evidence>
<dbReference type="Pfam" id="PF14840">
    <property type="entry name" value="DNA_pol3_delt_C"/>
    <property type="match status" value="1"/>
</dbReference>
<dbReference type="InterPro" id="IPR027417">
    <property type="entry name" value="P-loop_NTPase"/>
</dbReference>
<organism evidence="13 14">
    <name type="scientific">Buchnera aphidicola</name>
    <name type="common">Lipaphis pseudobrassicae</name>
    <dbReference type="NCBI Taxonomy" id="1258543"/>
    <lineage>
        <taxon>Bacteria</taxon>
        <taxon>Pseudomonadati</taxon>
        <taxon>Pseudomonadota</taxon>
        <taxon>Gammaproteobacteria</taxon>
        <taxon>Enterobacterales</taxon>
        <taxon>Erwiniaceae</taxon>
        <taxon>Buchnera</taxon>
    </lineage>
</organism>
<dbReference type="Gene3D" id="3.40.50.300">
    <property type="entry name" value="P-loop containing nucleotide triphosphate hydrolases"/>
    <property type="match status" value="1"/>
</dbReference>
<gene>
    <name evidence="13" type="primary">holA</name>
    <name evidence="13" type="ORF">D9V70_02290</name>
</gene>
<dbReference type="InterPro" id="IPR010372">
    <property type="entry name" value="DNA_pol3_delta_N"/>
</dbReference>
<evidence type="ECO:0000259" key="11">
    <source>
        <dbReference type="Pfam" id="PF06144"/>
    </source>
</evidence>
<evidence type="ECO:0000313" key="14">
    <source>
        <dbReference type="Proteomes" id="UP000298564"/>
    </source>
</evidence>
<dbReference type="OrthoDB" id="9770982at2"/>
<dbReference type="AlphaFoldDB" id="A0A4D6Y0T6"/>
<dbReference type="GO" id="GO:0003677">
    <property type="term" value="F:DNA binding"/>
    <property type="evidence" value="ECO:0007669"/>
    <property type="project" value="InterPro"/>
</dbReference>
<name>A0A4D6Y0T6_9GAMM</name>
<dbReference type="PANTHER" id="PTHR34388">
    <property type="entry name" value="DNA POLYMERASE III SUBUNIT DELTA"/>
    <property type="match status" value="1"/>
</dbReference>
<keyword evidence="4 13" id="KW-0548">Nucleotidyltransferase</keyword>
<proteinExistence type="inferred from homology"/>
<reference evidence="13 14" key="2">
    <citation type="submission" date="2019-05" db="EMBL/GenBank/DDBJ databases">
        <title>Genome evolution of the obligate endosymbiont Buchnera aphidicola.</title>
        <authorList>
            <person name="Moran N.A."/>
        </authorList>
    </citation>
    <scope>NUCLEOTIDE SEQUENCE [LARGE SCALE GENOMIC DNA]</scope>
    <source>
        <strain evidence="13 14">Lps</strain>
    </source>
</reference>
<dbReference type="Gene3D" id="1.20.272.10">
    <property type="match status" value="1"/>
</dbReference>
<comment type="catalytic activity">
    <reaction evidence="9">
        <text>DNA(n) + a 2'-deoxyribonucleoside 5'-triphosphate = DNA(n+1) + diphosphate</text>
        <dbReference type="Rhea" id="RHEA:22508"/>
        <dbReference type="Rhea" id="RHEA-COMP:17339"/>
        <dbReference type="Rhea" id="RHEA-COMP:17340"/>
        <dbReference type="ChEBI" id="CHEBI:33019"/>
        <dbReference type="ChEBI" id="CHEBI:61560"/>
        <dbReference type="ChEBI" id="CHEBI:173112"/>
        <dbReference type="EC" id="2.7.7.7"/>
    </reaction>
</comment>
<evidence type="ECO:0000256" key="1">
    <source>
        <dbReference type="ARBA" id="ARBA00012417"/>
    </source>
</evidence>
<evidence type="ECO:0000313" key="13">
    <source>
        <dbReference type="EMBL" id="QCI22289.1"/>
    </source>
</evidence>
<evidence type="ECO:0000256" key="2">
    <source>
        <dbReference type="ARBA" id="ARBA00017703"/>
    </source>
</evidence>
<evidence type="ECO:0000256" key="9">
    <source>
        <dbReference type="ARBA" id="ARBA00049244"/>
    </source>
</evidence>
<evidence type="ECO:0000259" key="12">
    <source>
        <dbReference type="Pfam" id="PF14840"/>
    </source>
</evidence>
<dbReference type="SUPFAM" id="SSF52540">
    <property type="entry name" value="P-loop containing nucleoside triphosphate hydrolases"/>
    <property type="match status" value="1"/>
</dbReference>
<evidence type="ECO:0000256" key="8">
    <source>
        <dbReference type="ARBA" id="ARBA00034754"/>
    </source>
</evidence>
<dbReference type="GO" id="GO:0006261">
    <property type="term" value="P:DNA-templated DNA replication"/>
    <property type="evidence" value="ECO:0007669"/>
    <property type="project" value="TreeGrafter"/>
</dbReference>
<dbReference type="SUPFAM" id="SSF48019">
    <property type="entry name" value="post-AAA+ oligomerization domain-like"/>
    <property type="match status" value="1"/>
</dbReference>
<comment type="similarity">
    <text evidence="8">Belongs to the DNA polymerase HolA subunit family.</text>
</comment>
<feature type="domain" description="DNA polymerase III subunit delta C-terminal" evidence="12">
    <location>
        <begin position="214"/>
        <end position="331"/>
    </location>
</feature>
<dbReference type="GO" id="GO:0003887">
    <property type="term" value="F:DNA-directed DNA polymerase activity"/>
    <property type="evidence" value="ECO:0007669"/>
    <property type="project" value="UniProtKB-UniRule"/>
</dbReference>